<evidence type="ECO:0000256" key="3">
    <source>
        <dbReference type="ARBA" id="ARBA00022989"/>
    </source>
</evidence>
<accession>A0A7S1UYJ2</accession>
<dbReference type="Pfam" id="PF13704">
    <property type="entry name" value="Glyco_tranf_2_4"/>
    <property type="match status" value="1"/>
</dbReference>
<feature type="signal peptide" evidence="5">
    <location>
        <begin position="1"/>
        <end position="19"/>
    </location>
</feature>
<dbReference type="PANTHER" id="PTHR21461:SF69">
    <property type="entry name" value="GLYCOSYLTRANSFERASE FAMILY 92 PROTEIN"/>
    <property type="match status" value="1"/>
</dbReference>
<proteinExistence type="predicted"/>
<dbReference type="EMBL" id="HBGK01018720">
    <property type="protein sequence ID" value="CAD9280526.1"/>
    <property type="molecule type" value="Transcribed_RNA"/>
</dbReference>
<keyword evidence="3" id="KW-1133">Transmembrane helix</keyword>
<dbReference type="GO" id="GO:0016757">
    <property type="term" value="F:glycosyltransferase activity"/>
    <property type="evidence" value="ECO:0007669"/>
    <property type="project" value="TreeGrafter"/>
</dbReference>
<evidence type="ECO:0000256" key="1">
    <source>
        <dbReference type="ARBA" id="ARBA00004167"/>
    </source>
</evidence>
<evidence type="ECO:0000313" key="6">
    <source>
        <dbReference type="EMBL" id="CAD9280526.1"/>
    </source>
</evidence>
<dbReference type="PANTHER" id="PTHR21461">
    <property type="entry name" value="GLYCOSYLTRANSFERASE FAMILY 92 PROTEIN"/>
    <property type="match status" value="1"/>
</dbReference>
<evidence type="ECO:0000256" key="4">
    <source>
        <dbReference type="SAM" id="MobiDB-lite"/>
    </source>
</evidence>
<reference evidence="6" key="1">
    <citation type="submission" date="2021-01" db="EMBL/GenBank/DDBJ databases">
        <authorList>
            <person name="Corre E."/>
            <person name="Pelletier E."/>
            <person name="Niang G."/>
            <person name="Scheremetjew M."/>
            <person name="Finn R."/>
            <person name="Kale V."/>
            <person name="Holt S."/>
            <person name="Cochrane G."/>
            <person name="Meng A."/>
            <person name="Brown T."/>
            <person name="Cohen L."/>
        </authorList>
    </citation>
    <scope>NUCLEOTIDE SEQUENCE</scope>
    <source>
        <strain evidence="6">CCMP 410</strain>
    </source>
</reference>
<gene>
    <name evidence="6" type="ORF">GOCE00092_LOCUS9436</name>
</gene>
<keyword evidence="2" id="KW-0812">Transmembrane</keyword>
<feature type="chain" id="PRO_5030690590" description="Glycosyltransferase family 92 protein" evidence="5">
    <location>
        <begin position="20"/>
        <end position="350"/>
    </location>
</feature>
<dbReference type="GO" id="GO:0005737">
    <property type="term" value="C:cytoplasm"/>
    <property type="evidence" value="ECO:0007669"/>
    <property type="project" value="TreeGrafter"/>
</dbReference>
<feature type="region of interest" description="Disordered" evidence="4">
    <location>
        <begin position="46"/>
        <end position="70"/>
    </location>
</feature>
<organism evidence="6">
    <name type="scientific">Grammatophora oceanica</name>
    <dbReference type="NCBI Taxonomy" id="210454"/>
    <lineage>
        <taxon>Eukaryota</taxon>
        <taxon>Sar</taxon>
        <taxon>Stramenopiles</taxon>
        <taxon>Ochrophyta</taxon>
        <taxon>Bacillariophyta</taxon>
        <taxon>Fragilariophyceae</taxon>
        <taxon>Fragilariophycidae</taxon>
        <taxon>Rhabdonematales</taxon>
        <taxon>Grammatophoraceae</taxon>
        <taxon>Grammatophora</taxon>
    </lineage>
</organism>
<dbReference type="GO" id="GO:0016020">
    <property type="term" value="C:membrane"/>
    <property type="evidence" value="ECO:0007669"/>
    <property type="project" value="UniProtKB-SubCell"/>
</dbReference>
<sequence>MNSSTTLVVLLLIIIIVQQSYNTILNLTGSSSTSAFSAGCTLSLGQKSSSKEDNSPPSLPTTSSRPPSTSKVGLCAIVKDVSRYLDEWADYNLLALEFTELFLYDNNDDFVLEAWAEQRRRLSNQKVTAIHAPGRDEIQEEVYNKCMRQFGSRVDYMAFFDDDEFLVLRQHDRVADFLDDTLIPGSSLSINWRIFGSANKTDYAPLPVTYRYQYRRPEVAPNVKVIVRPQDWERMLTAHSVKLKPKQSPPRSGWRDTSKQIRNFTKNGVLNEARPDDVAVLHHYKYKSAQEWYWKSCIRKDVSTPQNSATRNCKDTLHVGKEHDDRAWEFLKKKVPKYALFEQFEDYAQE</sequence>
<dbReference type="AlphaFoldDB" id="A0A7S1UYJ2"/>
<protein>
    <recommendedName>
        <fullName evidence="7">Glycosyltransferase family 92 protein</fullName>
    </recommendedName>
</protein>
<keyword evidence="3" id="KW-0472">Membrane</keyword>
<comment type="subcellular location">
    <subcellularLocation>
        <location evidence="1">Membrane</location>
        <topology evidence="1">Single-pass membrane protein</topology>
    </subcellularLocation>
</comment>
<evidence type="ECO:0000256" key="2">
    <source>
        <dbReference type="ARBA" id="ARBA00022692"/>
    </source>
</evidence>
<feature type="compositionally biased region" description="Low complexity" evidence="4">
    <location>
        <begin position="60"/>
        <end position="70"/>
    </location>
</feature>
<evidence type="ECO:0000256" key="5">
    <source>
        <dbReference type="SAM" id="SignalP"/>
    </source>
</evidence>
<name>A0A7S1UYJ2_9STRA</name>
<evidence type="ECO:0008006" key="7">
    <source>
        <dbReference type="Google" id="ProtNLM"/>
    </source>
</evidence>
<keyword evidence="5" id="KW-0732">Signal</keyword>